<reference evidence="1" key="1">
    <citation type="submission" date="2020-09" db="EMBL/GenBank/DDBJ databases">
        <authorList>
            <person name="Blom J."/>
        </authorList>
    </citation>
    <scope>NUCLEOTIDE SEQUENCE</scope>
    <source>
        <strain evidence="1">No.713</strain>
    </source>
</reference>
<dbReference type="KEGG" id="ppsu:NO713_00402"/>
<protein>
    <submittedName>
        <fullName evidence="1">Uncharacterized protein</fullName>
    </submittedName>
</protein>
<proteinExistence type="predicted"/>
<sequence>MMDVVQAQLQTISSLKSLGIEFYQMPNGNYRIGMRTLNRALGYKNNGLDQEILSEDSQTRRRLNEIGFTPEIERVEIPLKLGHQEKLVSVLTLSFDDFNRLIFYEASTGNKRALEILLSLAKLGLNAISLKPSSQELGETQDYIRTLLDTKYEAAHHLIMEHMKIDELEELETEDDILSLAVCLTS</sequence>
<name>A0A9W4CXZ2_9CYAN</name>
<evidence type="ECO:0000313" key="1">
    <source>
        <dbReference type="EMBL" id="CAD5916826.1"/>
    </source>
</evidence>
<gene>
    <name evidence="1" type="ORF">NO713_00402</name>
</gene>
<dbReference type="RefSeq" id="WP_254172878.1">
    <property type="nucleotide sequence ID" value="NZ_LR882967.1"/>
</dbReference>
<dbReference type="AlphaFoldDB" id="A0A9W4CXZ2"/>
<dbReference type="EMBL" id="LR882967">
    <property type="protein sequence ID" value="CAD5916826.1"/>
    <property type="molecule type" value="Genomic_DNA"/>
</dbReference>
<keyword evidence="2" id="KW-1185">Reference proteome</keyword>
<dbReference type="Proteomes" id="UP001153719">
    <property type="component" value="Chromosome"/>
</dbReference>
<accession>A0A9W4CXZ2</accession>
<organism evidence="1 2">
    <name type="scientific">Planktothrix pseudagardhii</name>
    <dbReference type="NCBI Taxonomy" id="132604"/>
    <lineage>
        <taxon>Bacteria</taxon>
        <taxon>Bacillati</taxon>
        <taxon>Cyanobacteriota</taxon>
        <taxon>Cyanophyceae</taxon>
        <taxon>Oscillatoriophycideae</taxon>
        <taxon>Oscillatoriales</taxon>
        <taxon>Microcoleaceae</taxon>
        <taxon>Planktothrix</taxon>
    </lineage>
</organism>
<evidence type="ECO:0000313" key="2">
    <source>
        <dbReference type="Proteomes" id="UP001153719"/>
    </source>
</evidence>